<reference evidence="2" key="2">
    <citation type="submission" date="2025-09" db="UniProtKB">
        <authorList>
            <consortium name="Ensembl"/>
        </authorList>
    </citation>
    <scope>IDENTIFICATION</scope>
</reference>
<reference evidence="2" key="1">
    <citation type="submission" date="2025-08" db="UniProtKB">
        <authorList>
            <consortium name="Ensembl"/>
        </authorList>
    </citation>
    <scope>IDENTIFICATION</scope>
</reference>
<organism evidence="2 3">
    <name type="scientific">Lynx canadensis</name>
    <name type="common">Canada lynx</name>
    <name type="synonym">Felis canadensis</name>
    <dbReference type="NCBI Taxonomy" id="61383"/>
    <lineage>
        <taxon>Eukaryota</taxon>
        <taxon>Metazoa</taxon>
        <taxon>Chordata</taxon>
        <taxon>Craniata</taxon>
        <taxon>Vertebrata</taxon>
        <taxon>Euteleostomi</taxon>
        <taxon>Mammalia</taxon>
        <taxon>Eutheria</taxon>
        <taxon>Laurasiatheria</taxon>
        <taxon>Carnivora</taxon>
        <taxon>Feliformia</taxon>
        <taxon>Felidae</taxon>
        <taxon>Felinae</taxon>
        <taxon>Lynx</taxon>
    </lineage>
</organism>
<evidence type="ECO:0000313" key="2">
    <source>
        <dbReference type="Ensembl" id="ENSLCNP00005033923.1"/>
    </source>
</evidence>
<name>A0A667J3X4_LYNCA</name>
<proteinExistence type="predicted"/>
<feature type="region of interest" description="Disordered" evidence="1">
    <location>
        <begin position="64"/>
        <end position="90"/>
    </location>
</feature>
<dbReference type="Ensembl" id="ENSLCNT00005037854.1">
    <property type="protein sequence ID" value="ENSLCNP00005033923.1"/>
    <property type="gene ID" value="ENSLCNG00005022047.1"/>
</dbReference>
<evidence type="ECO:0000256" key="1">
    <source>
        <dbReference type="SAM" id="MobiDB-lite"/>
    </source>
</evidence>
<accession>A0A667J3X4</accession>
<evidence type="ECO:0000313" key="3">
    <source>
        <dbReference type="Proteomes" id="UP000472241"/>
    </source>
</evidence>
<sequence length="192" mass="20380">VAALRESVSLLFEFCCLAVVTWWPRLIAQPSRGTRDISPRTLLSGHGVCLAEVTELWLSVGSSAKESGGLGRFEASPREDVSGGPDEPAEVGAGRLSQLQAAGRRRGPAPAEGDGRAAERAVLRSKRTLGGSRRTPVFMLLVGGRGVTLGQWKPAQAAQVVVEGNPAVFVPFVVWICTSLPSDALLSLNKYF</sequence>
<dbReference type="AlphaFoldDB" id="A0A667J3X4"/>
<dbReference type="Proteomes" id="UP000472241">
    <property type="component" value="Unplaced"/>
</dbReference>
<keyword evidence="3" id="KW-1185">Reference proteome</keyword>
<protein>
    <submittedName>
        <fullName evidence="2">Uncharacterized protein</fullName>
    </submittedName>
</protein>